<feature type="domain" description="Leucine-rich repeat-containing N-terminal plant-type" evidence="12">
    <location>
        <begin position="16"/>
        <end position="59"/>
    </location>
</feature>
<dbReference type="GO" id="GO:0006952">
    <property type="term" value="P:defense response"/>
    <property type="evidence" value="ECO:0007669"/>
    <property type="project" value="UniProtKB-ARBA"/>
</dbReference>
<evidence type="ECO:0000256" key="5">
    <source>
        <dbReference type="ARBA" id="ARBA00022692"/>
    </source>
</evidence>
<evidence type="ECO:0000256" key="2">
    <source>
        <dbReference type="ARBA" id="ARBA00009592"/>
    </source>
</evidence>
<evidence type="ECO:0000256" key="3">
    <source>
        <dbReference type="ARBA" id="ARBA00022475"/>
    </source>
</evidence>
<evidence type="ECO:0000313" key="14">
    <source>
        <dbReference type="Proteomes" id="UP001408789"/>
    </source>
</evidence>
<keyword evidence="14" id="KW-1185">Reference proteome</keyword>
<keyword evidence="9 11" id="KW-0472">Membrane</keyword>
<keyword evidence="10" id="KW-0325">Glycoprotein</keyword>
<evidence type="ECO:0000256" key="9">
    <source>
        <dbReference type="ARBA" id="ARBA00023136"/>
    </source>
</evidence>
<reference evidence="13 14" key="1">
    <citation type="submission" date="2024-04" db="EMBL/GenBank/DDBJ databases">
        <title>The reference genome of an endangered Asteraceae, Deinandra increscens subsp. villosa, native to the Central Coast of California.</title>
        <authorList>
            <person name="Guilliams M."/>
            <person name="Hasenstab-Lehman K."/>
            <person name="Meyer R."/>
            <person name="Mcevoy S."/>
        </authorList>
    </citation>
    <scope>NUCLEOTIDE SEQUENCE [LARGE SCALE GENOMIC DNA]</scope>
    <source>
        <tissue evidence="13">Leaf</tissue>
    </source>
</reference>
<dbReference type="SMART" id="SM00364">
    <property type="entry name" value="LRR_BAC"/>
    <property type="match status" value="7"/>
</dbReference>
<name>A0AAP0D7J7_9ASTR</name>
<dbReference type="Pfam" id="PF08263">
    <property type="entry name" value="LRRNT_2"/>
    <property type="match status" value="2"/>
</dbReference>
<accession>A0AAP0D7J7</accession>
<dbReference type="InterPro" id="IPR003591">
    <property type="entry name" value="Leu-rich_rpt_typical-subtyp"/>
</dbReference>
<comment type="similarity">
    <text evidence="2">Belongs to the RLP family.</text>
</comment>
<dbReference type="InterPro" id="IPR032675">
    <property type="entry name" value="LRR_dom_sf"/>
</dbReference>
<dbReference type="InterPro" id="IPR001611">
    <property type="entry name" value="Leu-rich_rpt"/>
</dbReference>
<dbReference type="SMART" id="SM00365">
    <property type="entry name" value="LRR_SD22"/>
    <property type="match status" value="11"/>
</dbReference>
<keyword evidence="8 11" id="KW-1133">Transmembrane helix</keyword>
<dbReference type="Proteomes" id="UP001408789">
    <property type="component" value="Unassembled WGS sequence"/>
</dbReference>
<protein>
    <recommendedName>
        <fullName evidence="12">Leucine-rich repeat-containing N-terminal plant-type domain-containing protein</fullName>
    </recommendedName>
</protein>
<dbReference type="Pfam" id="PF00560">
    <property type="entry name" value="LRR_1"/>
    <property type="match status" value="12"/>
</dbReference>
<keyword evidence="7" id="KW-0677">Repeat</keyword>
<feature type="domain" description="Leucine-rich repeat-containing N-terminal plant-type" evidence="12">
    <location>
        <begin position="1024"/>
        <end position="1067"/>
    </location>
</feature>
<evidence type="ECO:0000259" key="12">
    <source>
        <dbReference type="Pfam" id="PF08263"/>
    </source>
</evidence>
<dbReference type="Gene3D" id="3.80.10.10">
    <property type="entry name" value="Ribonuclease Inhibitor"/>
    <property type="match status" value="11"/>
</dbReference>
<keyword evidence="5 11" id="KW-0812">Transmembrane</keyword>
<evidence type="ECO:0000256" key="4">
    <source>
        <dbReference type="ARBA" id="ARBA00022614"/>
    </source>
</evidence>
<dbReference type="FunFam" id="3.80.10.10:FF:000383">
    <property type="entry name" value="Leucine-rich repeat receptor protein kinase EMS1"/>
    <property type="match status" value="1"/>
</dbReference>
<dbReference type="PANTHER" id="PTHR48062">
    <property type="entry name" value="RECEPTOR-LIKE PROTEIN 14"/>
    <property type="match status" value="1"/>
</dbReference>
<evidence type="ECO:0000256" key="11">
    <source>
        <dbReference type="SAM" id="Phobius"/>
    </source>
</evidence>
<comment type="caution">
    <text evidence="13">The sequence shown here is derived from an EMBL/GenBank/DDBJ whole genome shotgun (WGS) entry which is preliminary data.</text>
</comment>
<keyword evidence="3" id="KW-1003">Cell membrane</keyword>
<dbReference type="GO" id="GO:0051707">
    <property type="term" value="P:response to other organism"/>
    <property type="evidence" value="ECO:0007669"/>
    <property type="project" value="UniProtKB-ARBA"/>
</dbReference>
<dbReference type="FunFam" id="3.80.10.10:FF:000111">
    <property type="entry name" value="LRR receptor-like serine/threonine-protein kinase ERECTA"/>
    <property type="match status" value="1"/>
</dbReference>
<dbReference type="InterPro" id="IPR013210">
    <property type="entry name" value="LRR_N_plant-typ"/>
</dbReference>
<feature type="transmembrane region" description="Helical" evidence="11">
    <location>
        <begin position="2031"/>
        <end position="2053"/>
    </location>
</feature>
<evidence type="ECO:0000256" key="1">
    <source>
        <dbReference type="ARBA" id="ARBA00004251"/>
    </source>
</evidence>
<dbReference type="SMART" id="SM00369">
    <property type="entry name" value="LRR_TYP"/>
    <property type="match status" value="15"/>
</dbReference>
<organism evidence="13 14">
    <name type="scientific">Deinandra increscens subsp. villosa</name>
    <dbReference type="NCBI Taxonomy" id="3103831"/>
    <lineage>
        <taxon>Eukaryota</taxon>
        <taxon>Viridiplantae</taxon>
        <taxon>Streptophyta</taxon>
        <taxon>Embryophyta</taxon>
        <taxon>Tracheophyta</taxon>
        <taxon>Spermatophyta</taxon>
        <taxon>Magnoliopsida</taxon>
        <taxon>eudicotyledons</taxon>
        <taxon>Gunneridae</taxon>
        <taxon>Pentapetalae</taxon>
        <taxon>asterids</taxon>
        <taxon>campanulids</taxon>
        <taxon>Asterales</taxon>
        <taxon>Asteraceae</taxon>
        <taxon>Asteroideae</taxon>
        <taxon>Heliantheae alliance</taxon>
        <taxon>Madieae</taxon>
        <taxon>Madiinae</taxon>
        <taxon>Deinandra</taxon>
    </lineage>
</organism>
<evidence type="ECO:0000256" key="6">
    <source>
        <dbReference type="ARBA" id="ARBA00022729"/>
    </source>
</evidence>
<keyword evidence="4" id="KW-0433">Leucine-rich repeat</keyword>
<dbReference type="SUPFAM" id="SSF52047">
    <property type="entry name" value="RNI-like"/>
    <property type="match status" value="1"/>
</dbReference>
<dbReference type="EMBL" id="JBCNJP010000012">
    <property type="protein sequence ID" value="KAK9069799.1"/>
    <property type="molecule type" value="Genomic_DNA"/>
</dbReference>
<dbReference type="FunFam" id="3.80.10.10:FF:000213">
    <property type="entry name" value="Tyrosine-sulfated glycopeptide receptor 1"/>
    <property type="match status" value="1"/>
</dbReference>
<dbReference type="GO" id="GO:0005886">
    <property type="term" value="C:plasma membrane"/>
    <property type="evidence" value="ECO:0007669"/>
    <property type="project" value="UniProtKB-SubCell"/>
</dbReference>
<evidence type="ECO:0000256" key="10">
    <source>
        <dbReference type="ARBA" id="ARBA00023180"/>
    </source>
</evidence>
<dbReference type="Pfam" id="PF13855">
    <property type="entry name" value="LRR_8"/>
    <property type="match status" value="3"/>
</dbReference>
<evidence type="ECO:0000313" key="13">
    <source>
        <dbReference type="EMBL" id="KAK9069799.1"/>
    </source>
</evidence>
<evidence type="ECO:0000256" key="8">
    <source>
        <dbReference type="ARBA" id="ARBA00022989"/>
    </source>
</evidence>
<sequence>MITIFLVLGSQGTCIEEERKALLEIKTSLIDSYGYGADKVLPTWVDRGECCDWERVECNTTTGRVTTLSLQNLKAKLSIGIMVVEPQEYEKKLWPLNVSVFLHFEELTSLNLSLNYLDHQILNTEIKKLERLKKLEILDLSSNSNIDNTVFASLATLTSLRVLDLSNIRFEGPFPIKELEALDNLEMLSLAGCAFNGFERAFMLKKLDTLILNENQFNENILSSLKFLPSLKNLDLSGNNLSGPFPPQAFTSFRNLEVLDLSYNKFVGSIPSTINLLSSLKVVSFANNMLEGSLLADHGLCELKNLQELDLSHNMLNGSMPECFKKLSSLKLLDISSNRFTGMPLLQSLIPNLKALEYIDFSFNNFEGDPFSFSSFSSLTKLEVVKFESESDNDTLEVETEDPIGWIPTFQLKFLMLPKCNMNGAKGSVFPSFLSHQNKLQVLDLSHNSLKGQFPNWLIKNNPMLEVLNLRNNSFGGTFSLPLYENDNAWWIDISSNHINGTIPDNIHTIFPNIAHLNFSKNALRGHIPPLIGDLSELFALDLSYNELSGEVPKGLFTNTSVLTILHLSFNKLYGELLSGNLTMGSIDTLRIDGNFFTGKIGNAESNSLFYLDISNNIFTGVVPSWISNMKNNSELVMNNNRLEGEFPCGTTSFRFFDISHNFFSGPIPSCLNFQNVTHLHLGSNRFSGSIPDSFRNLTNVMTLDIGNNYLSGMIPEYLGELLKLRILILRENNFSGPVPKTLCEPPVMSLLDLSSNSLSGSVPSCLQIVAGPSYLALVPSFRWLLPSDLFYGYGGVLGKVLSVHNEQEAWGILEEIQFTSKSMSRPYKGNVLDYMTGLDLSSNKLTGEIPGQLGFLNQIHTLNLSNNDFVGPIPVNFSNLASIESLDLSSNNLTGNVPSELINLNNLAVFNVSYNNLSGKLPEMKGQFSTFTNASYQGNPLLCGPPLEKKCTTMRPLGIVPSTKEENDRWYDIDVIWFATSLSATWIVFLLGLATVLYTNPNWRRMWFNFIEESLGSQGVCIEEERNALLEIKASLIDSYSYRAEKLLPTWVDRGECCEWERVKCNTRTGHVTALSLHHLEAKLNIGMMVEFQEYDKKLWPLNVSVFLHFEELRSLNLSWNYLDSQILNTEIKKLVRLKKLEILDLSSNSDINRTILASLATLTSLRVLDLSNIRFEGPFPINELGALHNLEILSLTGCVFNGFERAFVSNKLETLILNENHFNESIFSSLKLLPSLKNLDLSGNAISGPFPPQGCKSLSKLKRLKSIALADIDFNDGKSILSCLNAIPFLKILDLSSSFWLPTLASFNNLEVLYLSYNSFVGSIPSMIKSLSSLRVLSFANNTLEGSLLANHGLCELKNLQELDLSHNMLNGNLPECLNKLSSLKLLDISSNQFTGMPHLQSLTANLTALEYIDFSDNNFEGPFSFSSFSNLSKLEVVKFISNNDKLEVETEDLVGWIPSFQLKFLTLPNCNMNRARGSVFPSFLFHQNKLQVLDLSHNSLKGPFPNWLIKNNTMLEVLNLRNNSLGGDISLPLYENANAWWIDISSNHIIGTIPRNMHKFSPYLAHLNLSGNALSGHIPSLIGDLSELFVLDLSDNELSGEVPKGLFTNTSTLTILLLSNNKLHGEVLLGNLTLGRIDTLRLNGNYFTGKIGNATRNSLVLLDIGNNIFTGIVPGWISNMQDESQLVINNNMLEGSFPCGTNSFQFFDISHNFFSGSIPSCLNLQYVQHLHFGFNRFTGSIPDSFRNLTSILTLDIGNNYLSGTIPKYFGELLTLRILLLRDNNFSGTIPKQICQTRVVSLLDLSGNSLSGSIPTCLNIVTGPSYLALIPSSGWSYPRELFYGYASVLGKVLPVHDDQQAFGILEEVHFTSKSISRPYKGNVLEYMTGLDLSRNKLTGEIPGQLGFLSQIHTLNVSNNEFTGPIPVNFSNLASIESLDVSSNNLTGNVPLELTNLNNLAVFNVSYNNLSGKLPEMKGQFSTFTKASYEGNPLLCGPPLEKNCTAMRPRGIVPSTKEDINDRWYDVETVWFVASLSSTWIVFWLGLAAVLYTNPYWRRMWFHFIEECMYTFYYFLVDLVTRPSVLLFRR</sequence>
<keyword evidence="6" id="KW-0732">Signal</keyword>
<dbReference type="SUPFAM" id="SSF52058">
    <property type="entry name" value="L domain-like"/>
    <property type="match status" value="6"/>
</dbReference>
<dbReference type="FunFam" id="3.80.10.10:FF:000095">
    <property type="entry name" value="LRR receptor-like serine/threonine-protein kinase GSO1"/>
    <property type="match status" value="3"/>
</dbReference>
<proteinExistence type="inferred from homology"/>
<dbReference type="PANTHER" id="PTHR48062:SF21">
    <property type="entry name" value="RECEPTOR-LIKE PROTEIN 12"/>
    <property type="match status" value="1"/>
</dbReference>
<dbReference type="PROSITE" id="PS51450">
    <property type="entry name" value="LRR"/>
    <property type="match status" value="3"/>
</dbReference>
<gene>
    <name evidence="13" type="ORF">SSX86_010195</name>
</gene>
<evidence type="ECO:0000256" key="7">
    <source>
        <dbReference type="ARBA" id="ARBA00022737"/>
    </source>
</evidence>
<dbReference type="InterPro" id="IPR051502">
    <property type="entry name" value="RLP_Defense_Trigger"/>
</dbReference>
<comment type="subcellular location">
    <subcellularLocation>
        <location evidence="1">Cell membrane</location>
        <topology evidence="1">Single-pass type I membrane protein</topology>
    </subcellularLocation>
</comment>
<dbReference type="PRINTS" id="PR00019">
    <property type="entry name" value="LEURICHRPT"/>
</dbReference>